<dbReference type="Proteomes" id="UP000075882">
    <property type="component" value="Unassembled WGS sequence"/>
</dbReference>
<organism evidence="5">
    <name type="scientific">Anopheles coluzzii</name>
    <name type="common">African malaria mosquito</name>
    <dbReference type="NCBI Taxonomy" id="1518534"/>
    <lineage>
        <taxon>Eukaryota</taxon>
        <taxon>Metazoa</taxon>
        <taxon>Ecdysozoa</taxon>
        <taxon>Arthropoda</taxon>
        <taxon>Hexapoda</taxon>
        <taxon>Insecta</taxon>
        <taxon>Pterygota</taxon>
        <taxon>Neoptera</taxon>
        <taxon>Endopterygota</taxon>
        <taxon>Diptera</taxon>
        <taxon>Nematocera</taxon>
        <taxon>Culicoidea</taxon>
        <taxon>Culicidae</taxon>
        <taxon>Anophelinae</taxon>
        <taxon>Anopheles</taxon>
    </lineage>
</organism>
<dbReference type="InterPro" id="IPR029063">
    <property type="entry name" value="SAM-dependent_MTases_sf"/>
</dbReference>
<dbReference type="CDD" id="cd02440">
    <property type="entry name" value="AdoMet_MTases"/>
    <property type="match status" value="1"/>
</dbReference>
<keyword evidence="3" id="KW-0620">Polyamine biosynthesis</keyword>
<comment type="similarity">
    <text evidence="1">Belongs to the spermidine/spermine synthase family.</text>
</comment>
<dbReference type="AlphaFoldDB" id="A0A8W7P129"/>
<evidence type="ECO:0000313" key="5">
    <source>
        <dbReference type="EnsemblMetazoa" id="ACOM023137-PA.1"/>
    </source>
</evidence>
<reference evidence="5" key="1">
    <citation type="submission" date="2022-08" db="UniProtKB">
        <authorList>
            <consortium name="EnsemblMetazoa"/>
        </authorList>
    </citation>
    <scope>IDENTIFICATION</scope>
</reference>
<sequence length="360" mass="39949">LAAGCRTERATSVCLLRVFSVCVCHPEEKKSVPSDEPFRVVFRNFQRTLARPVLLGQGEAGAARGTLQVSRHQDHPEVCVYVDASSTLPFVPPKTCAFLGPLFPPLFSPIASFLPSESHGVVLILDGIIQCTERDEFAYQEMISFLPLCCHPNPQRVLIVGGGDDGVAREVAKHPAVLEVHQVEIDERVVELSKQYLPFMACGFESPKLKLTIGDGFEYMKQHEGAFDVIITDSSDPIGPAESLFRESYFELVKRALKPNGIICSQGGSFWLDAGHVRETLDYCRKHFPRVTYGLAAVPSYPTGQIGFFIASLNPETEFREPARQFEDAEIDQLGLRYYTTDVHRAAFTLPRFAAKALNP</sequence>
<keyword evidence="2 3" id="KW-0808">Transferase</keyword>
<dbReference type="PANTHER" id="PTHR11558">
    <property type="entry name" value="SPERMIDINE/SPERMINE SYNTHASE"/>
    <property type="match status" value="1"/>
</dbReference>
<dbReference type="GO" id="GO:0004766">
    <property type="term" value="F:spermidine synthase activity"/>
    <property type="evidence" value="ECO:0007669"/>
    <property type="project" value="TreeGrafter"/>
</dbReference>
<dbReference type="FunFam" id="3.40.50.150:FF:000013">
    <property type="entry name" value="Spermidine synthase"/>
    <property type="match status" value="1"/>
</dbReference>
<dbReference type="HAMAP" id="MF_00198">
    <property type="entry name" value="Spermidine_synth"/>
    <property type="match status" value="1"/>
</dbReference>
<evidence type="ECO:0000256" key="2">
    <source>
        <dbReference type="ARBA" id="ARBA00022679"/>
    </source>
</evidence>
<dbReference type="VEuPathDB" id="VectorBase:ACON2_041126"/>
<dbReference type="NCBIfam" id="NF002010">
    <property type="entry name" value="PRK00811.1"/>
    <property type="match status" value="1"/>
</dbReference>
<dbReference type="PANTHER" id="PTHR11558:SF11">
    <property type="entry name" value="SPERMIDINE SYNTHASE"/>
    <property type="match status" value="1"/>
</dbReference>
<dbReference type="Pfam" id="PF01564">
    <property type="entry name" value="Spermine_synth"/>
    <property type="match status" value="1"/>
</dbReference>
<evidence type="ECO:0000259" key="4">
    <source>
        <dbReference type="PROSITE" id="PS51006"/>
    </source>
</evidence>
<dbReference type="Gene3D" id="3.40.50.150">
    <property type="entry name" value="Vaccinia Virus protein VP39"/>
    <property type="match status" value="1"/>
</dbReference>
<dbReference type="EnsemblMetazoa" id="ACOM023137-RA">
    <property type="protein sequence ID" value="ACOM023137-PA.1"/>
    <property type="gene ID" value="ACOM023137"/>
</dbReference>
<dbReference type="SUPFAM" id="SSF53335">
    <property type="entry name" value="S-adenosyl-L-methionine-dependent methyltransferases"/>
    <property type="match status" value="1"/>
</dbReference>
<accession>A0A8W7P129</accession>
<feature type="domain" description="PABS" evidence="4">
    <location>
        <begin position="116"/>
        <end position="313"/>
    </location>
</feature>
<dbReference type="GO" id="GO:0008295">
    <property type="term" value="P:spermidine biosynthetic process"/>
    <property type="evidence" value="ECO:0007669"/>
    <property type="project" value="TreeGrafter"/>
</dbReference>
<name>A0A8W7P129_ANOCL</name>
<evidence type="ECO:0000256" key="3">
    <source>
        <dbReference type="PROSITE-ProRule" id="PRU00354"/>
    </source>
</evidence>
<evidence type="ECO:0000256" key="1">
    <source>
        <dbReference type="ARBA" id="ARBA00007867"/>
    </source>
</evidence>
<dbReference type="NCBIfam" id="TIGR00417">
    <property type="entry name" value="speE"/>
    <property type="match status" value="1"/>
</dbReference>
<proteinExistence type="inferred from homology"/>
<protein>
    <recommendedName>
        <fullName evidence="4">PABS domain-containing protein</fullName>
    </recommendedName>
</protein>
<dbReference type="GO" id="GO:0005829">
    <property type="term" value="C:cytosol"/>
    <property type="evidence" value="ECO:0007669"/>
    <property type="project" value="TreeGrafter"/>
</dbReference>
<dbReference type="PROSITE" id="PS51006">
    <property type="entry name" value="PABS_2"/>
    <property type="match status" value="1"/>
</dbReference>
<feature type="active site" description="Proton acceptor" evidence="3">
    <location>
        <position position="233"/>
    </location>
</feature>
<dbReference type="InterPro" id="IPR030374">
    <property type="entry name" value="PABS"/>
</dbReference>
<dbReference type="InterPro" id="IPR001045">
    <property type="entry name" value="Spermi_synthase"/>
</dbReference>